<dbReference type="Proteomes" id="UP000204657">
    <property type="component" value="Segment"/>
</dbReference>
<evidence type="ECO:0000256" key="5">
    <source>
        <dbReference type="PIRSR" id="PIRSR612648-4"/>
    </source>
</evidence>
<evidence type="ECO:0000313" key="9">
    <source>
        <dbReference type="Proteomes" id="UP000204657"/>
    </source>
</evidence>
<evidence type="ECO:0000259" key="6">
    <source>
        <dbReference type="Pfam" id="PF09511"/>
    </source>
</evidence>
<gene>
    <name evidence="8" type="primary">rnlA</name>
</gene>
<keyword evidence="1 4" id="KW-0460">Magnesium</keyword>
<dbReference type="Pfam" id="PF09511">
    <property type="entry name" value="RNA_lig_T4_1"/>
    <property type="match status" value="1"/>
</dbReference>
<feature type="domain" description="T4 RNA ligase 1 C-terminal" evidence="7">
    <location>
        <begin position="255"/>
        <end position="374"/>
    </location>
</feature>
<evidence type="ECO:0000313" key="8">
    <source>
        <dbReference type="EMBL" id="BAQ22893.1"/>
    </source>
</evidence>
<comment type="cofactor">
    <cofactor evidence="1">
        <name>Mg(2+)</name>
        <dbReference type="ChEBI" id="CHEBI:18420"/>
    </cofactor>
    <text evidence="1">Binds 2 magnesium ions that perform the catalytic activity via a two-metal mechanism. One of the catalytic Mg(2+), which is coordinated by 5 water molecules, engages the lysine nucleophile and the ATP alpha phosphate while the Mg(2+) orients the PPi leaving group.</text>
</comment>
<name>A0A0B6VP03_9CAUD</name>
<dbReference type="NCBIfam" id="TIGR02308">
    <property type="entry name" value="RNA_lig_T4_1"/>
    <property type="match status" value="1"/>
</dbReference>
<feature type="active site" description="N6-AMP-lysine intermediate" evidence="1 2">
    <location>
        <position position="99"/>
    </location>
</feature>
<feature type="site" description="Essential for RNA ligase activity" evidence="1 5">
    <location>
        <position position="159"/>
    </location>
</feature>
<proteinExistence type="inferred from homology"/>
<evidence type="ECO:0000256" key="2">
    <source>
        <dbReference type="PIRSR" id="PIRSR612648-1"/>
    </source>
</evidence>
<comment type="similarity">
    <text evidence="1">Belongs to the Tequatrovirus RNA ligase 1 family.</text>
</comment>
<feature type="binding site" evidence="1 3">
    <location>
        <position position="244"/>
    </location>
    <ligand>
        <name>ATP</name>
        <dbReference type="ChEBI" id="CHEBI:30616"/>
    </ligand>
</feature>
<keyword evidence="1 8" id="KW-0436">Ligase</keyword>
<keyword evidence="1" id="KW-0945">Host-virus interaction</keyword>
<dbReference type="InterPro" id="IPR049042">
    <property type="entry name" value="T4_Rnl1_C"/>
</dbReference>
<feature type="domain" description="T4 RNA ligase 1-like N-terminal" evidence="6">
    <location>
        <begin position="52"/>
        <end position="248"/>
    </location>
</feature>
<comment type="function">
    <text evidence="1">Involved in countering a host defense mechanism which, following viral infection, activates the host anticodon nuclease and shuts off viral translation. Repairs 5'-PO4 and 3'-OH groups in the cleaved host tRNA.</text>
</comment>
<feature type="site" description="Essential for RNA ligase activity" evidence="1 5">
    <location>
        <position position="248"/>
    </location>
</feature>
<evidence type="ECO:0000259" key="7">
    <source>
        <dbReference type="Pfam" id="PF20819"/>
    </source>
</evidence>
<dbReference type="InterPro" id="IPR019039">
    <property type="entry name" value="T4-Rnl1-like_N"/>
</dbReference>
<feature type="binding site" evidence="1 4">
    <location>
        <position position="274"/>
    </location>
    <ligand>
        <name>Mg(2+)</name>
        <dbReference type="ChEBI" id="CHEBI:18420"/>
        <note>catalytic</note>
    </ligand>
</feature>
<sequence length="382" mass="43851">MQKLFNELMAVTERDKTKFFFKDFKSALDTDFRVFSYHLASYTDWLEPSALECRGIMFEIDGDKPVRIASRPMEKFFNLNECPFTIGLDLTKVVLAMAKEDGSLISSYIDKGRLGMKSKTSVYSQQAAEALQWISAPSNDAFKERVTELAKNGFTCNFEYVAPTNRIVLDYQDRNLILLNVRENDTGEYVPYTELFKDGVLRPYLVRGYDFDTSNEDFIEEIRAQEGIEGFIFELESGQKFKLKTKWYSALHHTKDSINNNQRLFEVIIAGGSDDIKAMFFGDDYAIRKIETFEDIYRDYLTESLAELESLYAVIAGKDRKDYAVTAQTVLKSKPGLFGIIMMAFGNGIDYDKVVERISSVFMKEHKTLVPAEYSTIKVVEE</sequence>
<feature type="binding site" evidence="1 3">
    <location>
        <position position="242"/>
    </location>
    <ligand>
        <name>ATP</name>
        <dbReference type="ChEBI" id="CHEBI:30616"/>
    </ligand>
</feature>
<dbReference type="GO" id="GO:0046872">
    <property type="term" value="F:metal ion binding"/>
    <property type="evidence" value="ECO:0007669"/>
    <property type="project" value="UniProtKB-UniRule"/>
</dbReference>
<dbReference type="GeneID" id="26519073"/>
<dbReference type="Pfam" id="PF20819">
    <property type="entry name" value="T4_Rnl1_C"/>
    <property type="match status" value="1"/>
</dbReference>
<dbReference type="GO" id="GO:0003972">
    <property type="term" value="F:RNA ligase (ATP) activity"/>
    <property type="evidence" value="ECO:0007669"/>
    <property type="project" value="UniProtKB-UniRule"/>
</dbReference>
<accession>A0A0B6VP03</accession>
<dbReference type="Gene3D" id="1.10.3550.20">
    <property type="match status" value="1"/>
</dbReference>
<keyword evidence="1 3" id="KW-0547">Nucleotide-binding</keyword>
<keyword evidence="1 4" id="KW-0479">Metal-binding</keyword>
<dbReference type="GO" id="GO:0005524">
    <property type="term" value="F:ATP binding"/>
    <property type="evidence" value="ECO:0007669"/>
    <property type="project" value="UniProtKB-UniRule"/>
</dbReference>
<evidence type="ECO:0000256" key="3">
    <source>
        <dbReference type="PIRSR" id="PIRSR612648-2"/>
    </source>
</evidence>
<dbReference type="KEGG" id="vg:26519073"/>
<dbReference type="EMBL" id="AP014714">
    <property type="protein sequence ID" value="BAQ22893.1"/>
    <property type="molecule type" value="Genomic_DNA"/>
</dbReference>
<protein>
    <recommendedName>
        <fullName evidence="1">RNA ligase 1</fullName>
        <ecNumber evidence="1">6.5.1.3</ecNumber>
    </recommendedName>
    <alternativeName>
        <fullName evidence="1">Rnl1</fullName>
    </alternativeName>
</protein>
<dbReference type="GO" id="GO:0042245">
    <property type="term" value="P:RNA repair"/>
    <property type="evidence" value="ECO:0007669"/>
    <property type="project" value="UniProtKB-UniRule"/>
</dbReference>
<keyword evidence="1 3" id="KW-0067">ATP-binding</keyword>
<dbReference type="HAMAP" id="MF_04149">
    <property type="entry name" value="RNALIG_T4"/>
    <property type="match status" value="1"/>
</dbReference>
<keyword evidence="9" id="KW-1185">Reference proteome</keyword>
<feature type="binding site" evidence="1 3">
    <location>
        <position position="37"/>
    </location>
    <ligand>
        <name>ATP</name>
        <dbReference type="ChEBI" id="CHEBI:30616"/>
    </ligand>
</feature>
<evidence type="ECO:0000256" key="1">
    <source>
        <dbReference type="HAMAP-Rule" id="MF_04149"/>
    </source>
</evidence>
<organism evidence="8 9">
    <name type="scientific">Edwardsiella phage PEi20</name>
    <dbReference type="NCBI Taxonomy" id="1608310"/>
    <lineage>
        <taxon>Viruses</taxon>
        <taxon>Duplodnaviria</taxon>
        <taxon>Heunggongvirae</taxon>
        <taxon>Uroviricota</taxon>
        <taxon>Caudoviricetes</taxon>
        <taxon>Pantevenvirales</taxon>
        <taxon>Straboviridae</taxon>
        <taxon>Tevenvirinae</taxon>
        <taxon>Kanagawavirus</taxon>
        <taxon>Kanagawavirus pei20</taxon>
    </lineage>
</organism>
<evidence type="ECO:0000256" key="4">
    <source>
        <dbReference type="PIRSR" id="PIRSR612648-3"/>
    </source>
</evidence>
<feature type="binding site" evidence="1 3">
    <location>
        <position position="159"/>
    </location>
    <ligand>
        <name>ATP</name>
        <dbReference type="ChEBI" id="CHEBI:30616"/>
    </ligand>
</feature>
<keyword evidence="1" id="KW-1259">Evasion of bacteria-mediated translation shutoff by virus</keyword>
<feature type="binding site" evidence="1 3">
    <location>
        <position position="54"/>
    </location>
    <ligand>
        <name>ATP</name>
        <dbReference type="ChEBI" id="CHEBI:30616"/>
    </ligand>
</feature>
<dbReference type="InterPro" id="IPR012648">
    <property type="entry name" value="Rnl1"/>
</dbReference>
<reference evidence="8 9" key="1">
    <citation type="submission" date="2015-02" db="EMBL/GenBank/DDBJ databases">
        <title>Complete genome sequences of Edwardsiella bacteriophages, PEi20 and PEi26.</title>
        <authorList>
            <person name="Yasuike M."/>
            <person name="Nishiki I."/>
            <person name="Iwasaki Y."/>
            <person name="Nakamura Y."/>
            <person name="Fujiwara A."/>
            <person name="Hassan E.S."/>
            <person name="Mahmoud M.M."/>
            <person name="Kawato Y."/>
            <person name="Nagai S."/>
            <person name="Kobayashi T."/>
            <person name="Ototake M."/>
            <person name="Nakai T."/>
        </authorList>
    </citation>
    <scope>NUCLEOTIDE SEQUENCE [LARGE SCALE GENOMIC DNA]</scope>
</reference>
<comment type="catalytic activity">
    <reaction evidence="1">
        <text>ATP + (ribonucleotide)n-3'-hydroxyl + 5'-phospho-(ribonucleotide)m = (ribonucleotide)n+m + AMP + diphosphate.</text>
        <dbReference type="EC" id="6.5.1.3"/>
    </reaction>
</comment>
<dbReference type="RefSeq" id="YP_009190401.1">
    <property type="nucleotide sequence ID" value="NC_028683.1"/>
</dbReference>
<keyword evidence="1" id="KW-0692">RNA repair</keyword>
<dbReference type="EC" id="6.5.1.3" evidence="1"/>
<feature type="binding site" evidence="1 3">
    <location>
        <position position="75"/>
    </location>
    <ligand>
        <name>ATP</name>
        <dbReference type="ChEBI" id="CHEBI:30616"/>
    </ligand>
</feature>
<dbReference type="OrthoDB" id="8076at10239"/>